<reference evidence="2 3" key="1">
    <citation type="submission" date="2007-09" db="EMBL/GenBank/DDBJ databases">
        <title>Draft genome sequence of Eubacterium dolichum (DSM 3991).</title>
        <authorList>
            <person name="Sudarsanam P."/>
            <person name="Ley R."/>
            <person name="Guruge J."/>
            <person name="Turnbaugh P.J."/>
            <person name="Mahowald M."/>
            <person name="Liep D."/>
            <person name="Gordon J."/>
        </authorList>
    </citation>
    <scope>NUCLEOTIDE SEQUENCE [LARGE SCALE GENOMIC DNA]</scope>
    <source>
        <strain evidence="2 3">DSM 3991</strain>
    </source>
</reference>
<dbReference type="EMBL" id="ABAW02000011">
    <property type="protein sequence ID" value="EDP12162.1"/>
    <property type="molecule type" value="Genomic_DNA"/>
</dbReference>
<comment type="caution">
    <text evidence="2">The sequence shown here is derived from an EMBL/GenBank/DDBJ whole genome shotgun (WGS) entry which is preliminary data.</text>
</comment>
<sequence length="129" mass="14511">MEGIMNKADKICILLVVVCSLFLYVPLYWIRMQEADKVKEVVVSFKNEEVLRVPLNKDETYYVSGTLGNVAVEVKNDAVRVEKETSPMHLCSIQGWVEQSNHPIVCLPNNIVVSIEASDGDEEVDTVIQ</sequence>
<keyword evidence="1" id="KW-0472">Membrane</keyword>
<dbReference type="Gene3D" id="2.60.320.10">
    <property type="entry name" value="N-utilization substance G protein NusG, insert domain"/>
    <property type="match status" value="1"/>
</dbReference>
<dbReference type="AlphaFoldDB" id="A8R8C1"/>
<organism evidence="2 3">
    <name type="scientific">Amedibacillus dolichus DSM 3991</name>
    <dbReference type="NCBI Taxonomy" id="428127"/>
    <lineage>
        <taxon>Bacteria</taxon>
        <taxon>Bacillati</taxon>
        <taxon>Bacillota</taxon>
        <taxon>Erysipelotrichia</taxon>
        <taxon>Erysipelotrichales</taxon>
        <taxon>Erysipelotrichaceae</taxon>
        <taxon>Amedibacillus</taxon>
    </lineage>
</organism>
<dbReference type="InterPro" id="IPR038690">
    <property type="entry name" value="NusG_2_sf"/>
</dbReference>
<dbReference type="CDD" id="cd09910">
    <property type="entry name" value="NGN-insert_like"/>
    <property type="match status" value="1"/>
</dbReference>
<dbReference type="Proteomes" id="UP000004090">
    <property type="component" value="Unassembled WGS sequence"/>
</dbReference>
<protein>
    <submittedName>
        <fullName evidence="2">Uncharacterized protein</fullName>
    </submittedName>
</protein>
<evidence type="ECO:0000313" key="2">
    <source>
        <dbReference type="EMBL" id="EDP12162.1"/>
    </source>
</evidence>
<reference evidence="2 3" key="2">
    <citation type="submission" date="2007-09" db="EMBL/GenBank/DDBJ databases">
        <authorList>
            <person name="Fulton L."/>
            <person name="Clifton S."/>
            <person name="Fulton B."/>
            <person name="Xu J."/>
            <person name="Minx P."/>
            <person name="Pepin K.H."/>
            <person name="Johnson M."/>
            <person name="Thiruvilangam P."/>
            <person name="Bhonagiri V."/>
            <person name="Nash W.E."/>
            <person name="Mardis E.R."/>
            <person name="Wilson R.K."/>
        </authorList>
    </citation>
    <scope>NUCLEOTIDE SEQUENCE [LARGE SCALE GENOMIC DNA]</scope>
    <source>
        <strain evidence="2 3">DSM 3991</strain>
    </source>
</reference>
<evidence type="ECO:0000256" key="1">
    <source>
        <dbReference type="SAM" id="Phobius"/>
    </source>
</evidence>
<proteinExistence type="predicted"/>
<dbReference type="Pfam" id="PF07009">
    <property type="entry name" value="NusG_II"/>
    <property type="match status" value="1"/>
</dbReference>
<dbReference type="STRING" id="428127.EUBDOL_00256"/>
<accession>A8R8C1</accession>
<name>A8R8C1_9FIRM</name>
<keyword evidence="1" id="KW-1133">Transmembrane helix</keyword>
<evidence type="ECO:0000313" key="3">
    <source>
        <dbReference type="Proteomes" id="UP000004090"/>
    </source>
</evidence>
<dbReference type="eggNOG" id="COG5341">
    <property type="taxonomic scope" value="Bacteria"/>
</dbReference>
<keyword evidence="1" id="KW-0812">Transmembrane</keyword>
<dbReference type="HOGENOM" id="CLU_130936_0_0_9"/>
<gene>
    <name evidence="2" type="ORF">EUBDOL_00256</name>
</gene>
<feature type="transmembrane region" description="Helical" evidence="1">
    <location>
        <begin position="12"/>
        <end position="30"/>
    </location>
</feature>